<dbReference type="InterPro" id="IPR057195">
    <property type="entry name" value="DUF7873"/>
</dbReference>
<keyword evidence="1" id="KW-0175">Coiled coil</keyword>
<evidence type="ECO:0000256" key="1">
    <source>
        <dbReference type="SAM" id="Coils"/>
    </source>
</evidence>
<reference evidence="3" key="1">
    <citation type="submission" date="2017-06" db="EMBL/GenBank/DDBJ databases">
        <title>Genome analysis of Fimbriiglobus ruber SP5, the first member of the order Planctomycetales with confirmed chitinolytic capability.</title>
        <authorList>
            <person name="Ravin N.V."/>
            <person name="Rakitin A.L."/>
            <person name="Ivanova A.A."/>
            <person name="Beletsky A.V."/>
            <person name="Kulichevskaya I.S."/>
            <person name="Mardanov A.V."/>
            <person name="Dedysh S.N."/>
        </authorList>
    </citation>
    <scope>NUCLEOTIDE SEQUENCE [LARGE SCALE GENOMIC DNA]</scope>
    <source>
        <strain evidence="3">SP5</strain>
    </source>
</reference>
<protein>
    <submittedName>
        <fullName evidence="2">Uncharacterized protein</fullName>
    </submittedName>
</protein>
<feature type="coiled-coil region" evidence="1">
    <location>
        <begin position="203"/>
        <end position="237"/>
    </location>
</feature>
<dbReference type="OrthoDB" id="447082at2"/>
<keyword evidence="3" id="KW-1185">Reference proteome</keyword>
<name>A0A225D9H4_9BACT</name>
<sequence length="245" mass="27553">MPKLNQINAIVSGRKGDSEKAITELYKLVQKDQLFAGRERTYRPLDEVTGQKLPPESQRVQQRADDLVRQAREKWADLWNLVLTQDVGNQQAKADVVVDGQPILANVPITFLLFLDKQVNDLETFVSKLPTPDPAEEWTHDPNTGLLRSRATESVRTSKEPTVIVKYEATKDHPAQTELFTKDVPVGTWTQILYSGCIPADRKNAILARVRKLRDAIKAAKEQANLHEVERQKAAEAVFGFVFGA</sequence>
<dbReference type="Pfam" id="PF25283">
    <property type="entry name" value="DUF7873"/>
    <property type="match status" value="1"/>
</dbReference>
<accession>A0A225D9H4</accession>
<dbReference type="EMBL" id="NIDE01000014">
    <property type="protein sequence ID" value="OWK38112.1"/>
    <property type="molecule type" value="Genomic_DNA"/>
</dbReference>
<proteinExistence type="predicted"/>
<evidence type="ECO:0000313" key="3">
    <source>
        <dbReference type="Proteomes" id="UP000214646"/>
    </source>
</evidence>
<comment type="caution">
    <text evidence="2">The sequence shown here is derived from an EMBL/GenBank/DDBJ whole genome shotgun (WGS) entry which is preliminary data.</text>
</comment>
<evidence type="ECO:0000313" key="2">
    <source>
        <dbReference type="EMBL" id="OWK38112.1"/>
    </source>
</evidence>
<dbReference type="Proteomes" id="UP000214646">
    <property type="component" value="Unassembled WGS sequence"/>
</dbReference>
<dbReference type="RefSeq" id="WP_088257943.1">
    <property type="nucleotide sequence ID" value="NZ_NIDE01000014.1"/>
</dbReference>
<organism evidence="2 3">
    <name type="scientific">Fimbriiglobus ruber</name>
    <dbReference type="NCBI Taxonomy" id="1908690"/>
    <lineage>
        <taxon>Bacteria</taxon>
        <taxon>Pseudomonadati</taxon>
        <taxon>Planctomycetota</taxon>
        <taxon>Planctomycetia</taxon>
        <taxon>Gemmatales</taxon>
        <taxon>Gemmataceae</taxon>
        <taxon>Fimbriiglobus</taxon>
    </lineage>
</organism>
<gene>
    <name evidence="2" type="ORF">FRUB_07232</name>
</gene>
<dbReference type="AlphaFoldDB" id="A0A225D9H4"/>